<dbReference type="RefSeq" id="XP_023624439.1">
    <property type="nucleotide sequence ID" value="XM_023768671.1"/>
</dbReference>
<gene>
    <name evidence="1" type="ORF">RCC_03381</name>
</gene>
<protein>
    <submittedName>
        <fullName evidence="1">Uncharacterized protein</fullName>
    </submittedName>
</protein>
<evidence type="ECO:0000313" key="1">
    <source>
        <dbReference type="EMBL" id="CZT17547.1"/>
    </source>
</evidence>
<dbReference type="STRING" id="112498.A0A2D3UYV4"/>
<organism evidence="1 2">
    <name type="scientific">Ramularia collo-cygni</name>
    <dbReference type="NCBI Taxonomy" id="112498"/>
    <lineage>
        <taxon>Eukaryota</taxon>
        <taxon>Fungi</taxon>
        <taxon>Dikarya</taxon>
        <taxon>Ascomycota</taxon>
        <taxon>Pezizomycotina</taxon>
        <taxon>Dothideomycetes</taxon>
        <taxon>Dothideomycetidae</taxon>
        <taxon>Mycosphaerellales</taxon>
        <taxon>Mycosphaerellaceae</taxon>
        <taxon>Ramularia</taxon>
    </lineage>
</organism>
<dbReference type="PANTHER" id="PTHR37852:SF1">
    <property type="entry name" value="HIG1 DOMAIN-CONTAINING PROTEIN"/>
    <property type="match status" value="1"/>
</dbReference>
<dbReference type="OrthoDB" id="5584028at2759"/>
<dbReference type="Proteomes" id="UP000225277">
    <property type="component" value="Unassembled WGS sequence"/>
</dbReference>
<evidence type="ECO:0000313" key="2">
    <source>
        <dbReference type="Proteomes" id="UP000225277"/>
    </source>
</evidence>
<proteinExistence type="predicted"/>
<accession>A0A2D3UYV4</accession>
<sequence>MAEPPGQPSEVGESVISPDRLSMPLGARLPLALTLASVSGLLLGLTKGSMDAGLVFRAENAHRLPTTQTGWFLYHKSKNYNMMLGGVVEGIKQSIRYSVWVGVFFGMEEGVDRGRAAGRRAWGSVATTRERNERRERMLLGEEEELRDVAVGRDCVSSMLAGLGTAGLFSAWNRFPLATAARTARMGAKAGLAFGLLQDAVGVARGRRIGYIEFVKGLVIGEGEQEKGHQAPA</sequence>
<keyword evidence="2" id="KW-1185">Reference proteome</keyword>
<dbReference type="EMBL" id="FJUY01000004">
    <property type="protein sequence ID" value="CZT17547.1"/>
    <property type="molecule type" value="Genomic_DNA"/>
</dbReference>
<name>A0A2D3UYV4_9PEZI</name>
<dbReference type="GeneID" id="35598586"/>
<dbReference type="AlphaFoldDB" id="A0A2D3UYV4"/>
<dbReference type="PANTHER" id="PTHR37852">
    <property type="entry name" value="YALI0B21208P"/>
    <property type="match status" value="1"/>
</dbReference>
<reference evidence="1 2" key="1">
    <citation type="submission" date="2016-03" db="EMBL/GenBank/DDBJ databases">
        <authorList>
            <person name="Ploux O."/>
        </authorList>
    </citation>
    <scope>NUCLEOTIDE SEQUENCE [LARGE SCALE GENOMIC DNA]</scope>
    <source>
        <strain evidence="1 2">URUG2</strain>
    </source>
</reference>